<feature type="transmembrane region" description="Helical" evidence="10">
    <location>
        <begin position="193"/>
        <end position="213"/>
    </location>
</feature>
<dbReference type="PANTHER" id="PTHR31620">
    <property type="entry name" value="PROTEIN RETICULATA-RELATED 2, CHLOROPLASTIC-RELATED"/>
    <property type="match status" value="1"/>
</dbReference>
<gene>
    <name evidence="11" type="ORF">GOP47_0002278</name>
</gene>
<evidence type="ECO:0000256" key="3">
    <source>
        <dbReference type="ARBA" id="ARBA00022528"/>
    </source>
</evidence>
<keyword evidence="4" id="KW-0934">Plastid</keyword>
<dbReference type="OrthoDB" id="497268at2759"/>
<evidence type="ECO:0000256" key="2">
    <source>
        <dbReference type="ARBA" id="ARBA00010793"/>
    </source>
</evidence>
<dbReference type="AlphaFoldDB" id="A0A9D4VAN5"/>
<evidence type="ECO:0000256" key="10">
    <source>
        <dbReference type="SAM" id="Phobius"/>
    </source>
</evidence>
<feature type="region of interest" description="Disordered" evidence="9">
    <location>
        <begin position="82"/>
        <end position="133"/>
    </location>
</feature>
<keyword evidence="5 10" id="KW-0812">Transmembrane</keyword>
<comment type="caution">
    <text evidence="11">The sequence shown here is derived from an EMBL/GenBank/DDBJ whole genome shotgun (WGS) entry which is preliminary data.</text>
</comment>
<evidence type="ECO:0000256" key="9">
    <source>
        <dbReference type="SAM" id="MobiDB-lite"/>
    </source>
</evidence>
<reference evidence="11" key="1">
    <citation type="submission" date="2021-01" db="EMBL/GenBank/DDBJ databases">
        <title>Adiantum capillus-veneris genome.</title>
        <authorList>
            <person name="Fang Y."/>
            <person name="Liao Q."/>
        </authorList>
    </citation>
    <scope>NUCLEOTIDE SEQUENCE</scope>
    <source>
        <strain evidence="11">H3</strain>
        <tissue evidence="11">Leaf</tissue>
    </source>
</reference>
<keyword evidence="12" id="KW-1185">Reference proteome</keyword>
<dbReference type="InterPro" id="IPR021825">
    <property type="entry name" value="RETICULATA-related"/>
</dbReference>
<protein>
    <submittedName>
        <fullName evidence="11">Uncharacterized protein</fullName>
    </submittedName>
</protein>
<keyword evidence="3" id="KW-0150">Chloroplast</keyword>
<accession>A0A9D4VAN5</accession>
<name>A0A9D4VAN5_ADICA</name>
<dbReference type="Proteomes" id="UP000886520">
    <property type="component" value="Chromosome 2"/>
</dbReference>
<feature type="compositionally biased region" description="Low complexity" evidence="9">
    <location>
        <begin position="84"/>
        <end position="96"/>
    </location>
</feature>
<evidence type="ECO:0000256" key="6">
    <source>
        <dbReference type="ARBA" id="ARBA00022946"/>
    </source>
</evidence>
<evidence type="ECO:0000313" key="12">
    <source>
        <dbReference type="Proteomes" id="UP000886520"/>
    </source>
</evidence>
<feature type="transmembrane region" description="Helical" evidence="10">
    <location>
        <begin position="258"/>
        <end position="279"/>
    </location>
</feature>
<sequence length="376" mass="39893">MAHSVLHPASQPSGLDRRPYPSLSSLFSSSSSLVSQSPFSLRLISAQQTQNICIEQSLILSHGAAILKNPLSPLRSWPLRRKASSQSFPQQSQSLSAGSFGGGYGPGGGERGGGGGCGDGYGRDDEEDGGHHASNEPWRFGLFSSLLDGWRERVHADSQFPFKILTEEIIGVAASVFGDMSCRPGFGLGELDFVFSNLIVCAIVNFALMYVLAPTSSVAAASGGLLPGMFASCPPGHMWEVGAYSFTQRAGTFVYKGALFATVGFGAGLVGTALSTVLLNARKKVDPSFSLQNSPPPTLLNACTWALQLGVSSNSRYQLLNGLEFALEGVMNPSLFKGLVFAVRSLNNVVGGMSFMMMTRLTGSQDRSKQLLEMQS</sequence>
<dbReference type="PANTHER" id="PTHR31620:SF15">
    <property type="entry name" value="PROTEIN RETICULATA-RELATED 2, CHLOROPLASTIC-RELATED"/>
    <property type="match status" value="1"/>
</dbReference>
<organism evidence="11 12">
    <name type="scientific">Adiantum capillus-veneris</name>
    <name type="common">Maidenhair fern</name>
    <dbReference type="NCBI Taxonomy" id="13818"/>
    <lineage>
        <taxon>Eukaryota</taxon>
        <taxon>Viridiplantae</taxon>
        <taxon>Streptophyta</taxon>
        <taxon>Embryophyta</taxon>
        <taxon>Tracheophyta</taxon>
        <taxon>Polypodiopsida</taxon>
        <taxon>Polypodiidae</taxon>
        <taxon>Polypodiales</taxon>
        <taxon>Pteridineae</taxon>
        <taxon>Pteridaceae</taxon>
        <taxon>Vittarioideae</taxon>
        <taxon>Adiantum</taxon>
    </lineage>
</organism>
<evidence type="ECO:0000256" key="8">
    <source>
        <dbReference type="ARBA" id="ARBA00023136"/>
    </source>
</evidence>
<comment type="subcellular location">
    <subcellularLocation>
        <location evidence="1">Plastid</location>
        <location evidence="1">Chloroplast membrane</location>
        <topology evidence="1">Multi-pass membrane protein</topology>
    </subcellularLocation>
</comment>
<keyword evidence="8 10" id="KW-0472">Membrane</keyword>
<keyword evidence="7 10" id="KW-1133">Transmembrane helix</keyword>
<proteinExistence type="inferred from homology"/>
<evidence type="ECO:0000256" key="4">
    <source>
        <dbReference type="ARBA" id="ARBA00022640"/>
    </source>
</evidence>
<evidence type="ECO:0000313" key="11">
    <source>
        <dbReference type="EMBL" id="KAI5082535.1"/>
    </source>
</evidence>
<feature type="compositionally biased region" description="Gly residues" evidence="9">
    <location>
        <begin position="99"/>
        <end position="120"/>
    </location>
</feature>
<dbReference type="Pfam" id="PF11891">
    <property type="entry name" value="RETICULATA-like"/>
    <property type="match status" value="1"/>
</dbReference>
<evidence type="ECO:0000256" key="7">
    <source>
        <dbReference type="ARBA" id="ARBA00022989"/>
    </source>
</evidence>
<dbReference type="EMBL" id="JABFUD020000003">
    <property type="protein sequence ID" value="KAI5082535.1"/>
    <property type="molecule type" value="Genomic_DNA"/>
</dbReference>
<comment type="similarity">
    <text evidence="2">Belongs to the RETICULATA family.</text>
</comment>
<keyword evidence="6" id="KW-0809">Transit peptide</keyword>
<dbReference type="GO" id="GO:0031969">
    <property type="term" value="C:chloroplast membrane"/>
    <property type="evidence" value="ECO:0007669"/>
    <property type="project" value="UniProtKB-SubCell"/>
</dbReference>
<evidence type="ECO:0000256" key="1">
    <source>
        <dbReference type="ARBA" id="ARBA00004508"/>
    </source>
</evidence>
<evidence type="ECO:0000256" key="5">
    <source>
        <dbReference type="ARBA" id="ARBA00022692"/>
    </source>
</evidence>